<comment type="caution">
    <text evidence="2">The sequence shown here is derived from an EMBL/GenBank/DDBJ whole genome shotgun (WGS) entry which is preliminary data.</text>
</comment>
<accession>A0ABU8WBG2</accession>
<dbReference type="SUPFAM" id="SSF53850">
    <property type="entry name" value="Periplasmic binding protein-like II"/>
    <property type="match status" value="1"/>
</dbReference>
<keyword evidence="3" id="KW-1185">Reference proteome</keyword>
<comment type="similarity">
    <text evidence="1">Belongs to the UPF0065 (bug) family.</text>
</comment>
<dbReference type="Pfam" id="PF03401">
    <property type="entry name" value="TctC"/>
    <property type="match status" value="1"/>
</dbReference>
<reference evidence="2 3" key="1">
    <citation type="submission" date="2024-03" db="EMBL/GenBank/DDBJ databases">
        <title>Novel species of the genus Variovorax.</title>
        <authorList>
            <person name="Liu Q."/>
            <person name="Xin Y.-H."/>
        </authorList>
    </citation>
    <scope>NUCLEOTIDE SEQUENCE [LARGE SCALE GENOMIC DNA]</scope>
    <source>
        <strain evidence="2 3">KACC 18501</strain>
    </source>
</reference>
<dbReference type="InterPro" id="IPR005064">
    <property type="entry name" value="BUG"/>
</dbReference>
<proteinExistence type="inferred from homology"/>
<dbReference type="PIRSF" id="PIRSF017082">
    <property type="entry name" value="YflP"/>
    <property type="match status" value="1"/>
</dbReference>
<dbReference type="PANTHER" id="PTHR42928">
    <property type="entry name" value="TRICARBOXYLATE-BINDING PROTEIN"/>
    <property type="match status" value="1"/>
</dbReference>
<sequence>MLGLALCASQIQAQAQDAASFPNRPLKLVVPLTPGTTTDQIAREFADRMARKLGQPVVVDNKPGAGGMIAAQAVAKSAPDGYTILMINSQHAINPVAYDALPYDTVRDFTGIALVGDAPAVIAVPSTLGVRNLAEFIALAKKRPDEINYGSSGIGSQTHLAGAYFATQAGVAMTHVPYRSSSEVTADLITNRIQSVFTPAAFVLGQIREGKLQALAVTGPERLSLLRDVPTTTEAGLPGYQFATWFGFVAPSKVPPQIVSQLARTMKSVLDDPALRQKFADQGITPRFLMLQEFDAYIQSEMDRLGPIVKASGIQGKVKEKR</sequence>
<dbReference type="InterPro" id="IPR042100">
    <property type="entry name" value="Bug_dom1"/>
</dbReference>
<evidence type="ECO:0000313" key="2">
    <source>
        <dbReference type="EMBL" id="MEJ8827396.1"/>
    </source>
</evidence>
<evidence type="ECO:0000313" key="3">
    <source>
        <dbReference type="Proteomes" id="UP001363010"/>
    </source>
</evidence>
<organism evidence="2 3">
    <name type="scientific">Variovorax humicola</name>
    <dbReference type="NCBI Taxonomy" id="1769758"/>
    <lineage>
        <taxon>Bacteria</taxon>
        <taxon>Pseudomonadati</taxon>
        <taxon>Pseudomonadota</taxon>
        <taxon>Betaproteobacteria</taxon>
        <taxon>Burkholderiales</taxon>
        <taxon>Comamonadaceae</taxon>
        <taxon>Variovorax</taxon>
    </lineage>
</organism>
<dbReference type="PANTHER" id="PTHR42928:SF5">
    <property type="entry name" value="BLR1237 PROTEIN"/>
    <property type="match status" value="1"/>
</dbReference>
<dbReference type="Gene3D" id="3.40.190.10">
    <property type="entry name" value="Periplasmic binding protein-like II"/>
    <property type="match status" value="1"/>
</dbReference>
<name>A0ABU8WBG2_9BURK</name>
<dbReference type="Gene3D" id="3.40.190.150">
    <property type="entry name" value="Bordetella uptake gene, domain 1"/>
    <property type="match status" value="1"/>
</dbReference>
<dbReference type="EMBL" id="JBBKZV010000067">
    <property type="protein sequence ID" value="MEJ8827396.1"/>
    <property type="molecule type" value="Genomic_DNA"/>
</dbReference>
<protein>
    <submittedName>
        <fullName evidence="2">Tripartite tricarboxylate transporter substrate binding protein</fullName>
    </submittedName>
</protein>
<dbReference type="CDD" id="cd13578">
    <property type="entry name" value="PBP2_Bug27"/>
    <property type="match status" value="1"/>
</dbReference>
<dbReference type="RefSeq" id="WP_340368421.1">
    <property type="nucleotide sequence ID" value="NZ_JBBKZV010000067.1"/>
</dbReference>
<gene>
    <name evidence="2" type="ORF">WKW80_36380</name>
</gene>
<dbReference type="Proteomes" id="UP001363010">
    <property type="component" value="Unassembled WGS sequence"/>
</dbReference>
<evidence type="ECO:0000256" key="1">
    <source>
        <dbReference type="ARBA" id="ARBA00006987"/>
    </source>
</evidence>